<name>A0A7J5XH31_DISMA</name>
<accession>A0A7J5XH31</accession>
<gene>
    <name evidence="2" type="ORF">F7725_028954</name>
</gene>
<evidence type="ECO:0000313" key="3">
    <source>
        <dbReference type="Proteomes" id="UP000518266"/>
    </source>
</evidence>
<organism evidence="2 3">
    <name type="scientific">Dissostichus mawsoni</name>
    <name type="common">Antarctic cod</name>
    <dbReference type="NCBI Taxonomy" id="36200"/>
    <lineage>
        <taxon>Eukaryota</taxon>
        <taxon>Metazoa</taxon>
        <taxon>Chordata</taxon>
        <taxon>Craniata</taxon>
        <taxon>Vertebrata</taxon>
        <taxon>Euteleostomi</taxon>
        <taxon>Actinopterygii</taxon>
        <taxon>Neopterygii</taxon>
        <taxon>Teleostei</taxon>
        <taxon>Neoteleostei</taxon>
        <taxon>Acanthomorphata</taxon>
        <taxon>Eupercaria</taxon>
        <taxon>Perciformes</taxon>
        <taxon>Notothenioidei</taxon>
        <taxon>Nototheniidae</taxon>
        <taxon>Dissostichus</taxon>
    </lineage>
</organism>
<evidence type="ECO:0000256" key="1">
    <source>
        <dbReference type="SAM" id="MobiDB-lite"/>
    </source>
</evidence>
<keyword evidence="3" id="KW-1185">Reference proteome</keyword>
<evidence type="ECO:0000313" key="2">
    <source>
        <dbReference type="EMBL" id="KAF3836396.1"/>
    </source>
</evidence>
<protein>
    <submittedName>
        <fullName evidence="2">Uncharacterized protein</fullName>
    </submittedName>
</protein>
<feature type="region of interest" description="Disordered" evidence="1">
    <location>
        <begin position="232"/>
        <end position="254"/>
    </location>
</feature>
<comment type="caution">
    <text evidence="2">The sequence shown here is derived from an EMBL/GenBank/DDBJ whole genome shotgun (WGS) entry which is preliminary data.</text>
</comment>
<sequence>MSKTNWTEFLSHLNAASQSRVGNRNLEATFKRLKINPPSERYLRQGLRADEPCDGAEVVVVSPDENPKERSFCSTPVHSFSLHTQLHLHWMEPLSGNMEEMASKILSEGNFLLPSLLLRPGDVTFPSGNKTHKTPVKCHLPNDSTFSTFSTLKSCSSSSSSSLSLYCERALTNSTNISSPVLVQDLVSHVGDVMEHRLILHLKKTNMGDQEYITGTEATALRVFRGMTCRGNSEKPLSTSTEDDVNPPTSRVPLKEPTDVMMCTGWIRLVSHSERKLGCDSDMWNFPQN</sequence>
<dbReference type="EMBL" id="JAAKFY010000024">
    <property type="protein sequence ID" value="KAF3836396.1"/>
    <property type="molecule type" value="Genomic_DNA"/>
</dbReference>
<proteinExistence type="predicted"/>
<dbReference type="Proteomes" id="UP000518266">
    <property type="component" value="Unassembled WGS sequence"/>
</dbReference>
<dbReference type="AlphaFoldDB" id="A0A7J5XH31"/>
<reference evidence="2 3" key="1">
    <citation type="submission" date="2020-03" db="EMBL/GenBank/DDBJ databases">
        <title>Dissostichus mawsoni Genome sequencing and assembly.</title>
        <authorList>
            <person name="Park H."/>
        </authorList>
    </citation>
    <scope>NUCLEOTIDE SEQUENCE [LARGE SCALE GENOMIC DNA]</scope>
    <source>
        <strain evidence="2">DM0001</strain>
        <tissue evidence="2">Muscle</tissue>
    </source>
</reference>